<proteinExistence type="predicted"/>
<comment type="catalytic activity">
    <reaction evidence="1">
        <text>ATP + protein L-histidine = ADP + protein N-phospho-L-histidine.</text>
        <dbReference type="EC" id="2.7.13.3"/>
    </reaction>
</comment>
<dbReference type="EC" id="2.7.13.3" evidence="2"/>
<keyword evidence="5" id="KW-0472">Membrane</keyword>
<evidence type="ECO:0000256" key="3">
    <source>
        <dbReference type="ARBA" id="ARBA00022679"/>
    </source>
</evidence>
<reference evidence="7 8" key="1">
    <citation type="submission" date="2020-08" db="EMBL/GenBank/DDBJ databases">
        <title>Genomic Encyclopedia of Type Strains, Phase IV (KMG-IV): sequencing the most valuable type-strain genomes for metagenomic binning, comparative biology and taxonomic classification.</title>
        <authorList>
            <person name="Goeker M."/>
        </authorList>
    </citation>
    <scope>NUCLEOTIDE SEQUENCE [LARGE SCALE GENOMIC DNA]</scope>
    <source>
        <strain evidence="7 8">DSM 7465</strain>
    </source>
</reference>
<dbReference type="PRINTS" id="PR00344">
    <property type="entry name" value="BCTRLSENSOR"/>
</dbReference>
<evidence type="ECO:0000256" key="4">
    <source>
        <dbReference type="ARBA" id="ARBA00022777"/>
    </source>
</evidence>
<dbReference type="GO" id="GO:0005886">
    <property type="term" value="C:plasma membrane"/>
    <property type="evidence" value="ECO:0007669"/>
    <property type="project" value="TreeGrafter"/>
</dbReference>
<protein>
    <recommendedName>
        <fullName evidence="2">histidine kinase</fullName>
        <ecNumber evidence="2">2.7.13.3</ecNumber>
    </recommendedName>
</protein>
<feature type="transmembrane region" description="Helical" evidence="5">
    <location>
        <begin position="39"/>
        <end position="63"/>
    </location>
</feature>
<dbReference type="Gene3D" id="3.30.565.10">
    <property type="entry name" value="Histidine kinase-like ATPase, C-terminal domain"/>
    <property type="match status" value="1"/>
</dbReference>
<dbReference type="GO" id="GO:0009927">
    <property type="term" value="F:histidine phosphotransfer kinase activity"/>
    <property type="evidence" value="ECO:0007669"/>
    <property type="project" value="TreeGrafter"/>
</dbReference>
<feature type="transmembrane region" description="Helical" evidence="5">
    <location>
        <begin position="169"/>
        <end position="187"/>
    </location>
</feature>
<feature type="transmembrane region" description="Helical" evidence="5">
    <location>
        <begin position="265"/>
        <end position="282"/>
    </location>
</feature>
<dbReference type="PANTHER" id="PTHR43047">
    <property type="entry name" value="TWO-COMPONENT HISTIDINE PROTEIN KINASE"/>
    <property type="match status" value="1"/>
</dbReference>
<keyword evidence="5" id="KW-0812">Transmembrane</keyword>
<dbReference type="PANTHER" id="PTHR43047:SF72">
    <property type="entry name" value="OSMOSENSING HISTIDINE PROTEIN KINASE SLN1"/>
    <property type="match status" value="1"/>
</dbReference>
<dbReference type="InterPro" id="IPR005467">
    <property type="entry name" value="His_kinase_dom"/>
</dbReference>
<dbReference type="InterPro" id="IPR004358">
    <property type="entry name" value="Sig_transdc_His_kin-like_C"/>
</dbReference>
<feature type="transmembrane region" description="Helical" evidence="5">
    <location>
        <begin position="6"/>
        <end position="27"/>
    </location>
</feature>
<keyword evidence="8" id="KW-1185">Reference proteome</keyword>
<evidence type="ECO:0000313" key="8">
    <source>
        <dbReference type="Proteomes" id="UP000575068"/>
    </source>
</evidence>
<dbReference type="InterPro" id="IPR036890">
    <property type="entry name" value="HATPase_C_sf"/>
</dbReference>
<evidence type="ECO:0000259" key="6">
    <source>
        <dbReference type="PROSITE" id="PS50109"/>
    </source>
</evidence>
<dbReference type="SUPFAM" id="SSF55781">
    <property type="entry name" value="GAF domain-like"/>
    <property type="match status" value="1"/>
</dbReference>
<organism evidence="7 8">
    <name type="scientific">Rhizorhapis suberifaciens</name>
    <name type="common">corky root of lettuce</name>
    <dbReference type="NCBI Taxonomy" id="13656"/>
    <lineage>
        <taxon>Bacteria</taxon>
        <taxon>Pseudomonadati</taxon>
        <taxon>Pseudomonadota</taxon>
        <taxon>Alphaproteobacteria</taxon>
        <taxon>Sphingomonadales</taxon>
        <taxon>Sphingomonadaceae</taxon>
        <taxon>Rhizorhapis</taxon>
    </lineage>
</organism>
<evidence type="ECO:0000256" key="5">
    <source>
        <dbReference type="SAM" id="Phobius"/>
    </source>
</evidence>
<dbReference type="Proteomes" id="UP000575068">
    <property type="component" value="Unassembled WGS sequence"/>
</dbReference>
<dbReference type="GO" id="GO:0000155">
    <property type="term" value="F:phosphorelay sensor kinase activity"/>
    <property type="evidence" value="ECO:0007669"/>
    <property type="project" value="TreeGrafter"/>
</dbReference>
<accession>A0A840HP03</accession>
<dbReference type="SMART" id="SM00387">
    <property type="entry name" value="HATPase_c"/>
    <property type="match status" value="1"/>
</dbReference>
<sequence>MTPVLLFFAEWGHAAAAALFAALSIWVSRRREVTLQQHLMVAALMLTAFWALSASIAGAMAVLTGLAETLRNMSWLLFMFIVLRLGEGRKSEHPAAVTAIYIVLGGILIMQWGIELLPANLGGAATKEVLSGIFYVSQALRMMAAVGALVLVHNLYVMSAPEARWGIRLPMAALTGMWIYDLNLYTFSYLTQGDAGELYAMRGFAMAVLAPVLALGVHRNANWKLRLSRTVTFQSLSLVAIGAYLISMVLIVTMAQLFGGAYARLMQISFVFGMSVAALVLLPSSHFRAWFKVKIAKHFFQHRYDYRNEWMRFTDTIGRPGKGAAPFYERAVKAIADITESPAGLLLLPYENGGFSVHARWNWRDADVPAVAMSAAQVAELEESGWIIELDEERKGSGENRVQLPGWMVAQGRAWALVPLIHFERLAGAVLLARPVVDRELDWEDLDMLRIVGRQVASYISEAQGQEALSEAQRFEEFNRRFAFIIHDIKNLVSQLSLVARNAQRHADNPQFRADMIATLQDSVGKMNDMLARLSQHNRARYEEPKGVALRPLVEMVVTGKCRQHPVTLSGDLCAQAYADPARLEQILGHLIQNAIDASDPNEPVTVRLSQQGVHMSVEIIDRGCGMSAEFIRSQLFKPFSSSKEGGFGIGAYEARTLAAAMNGRIEVESREGEGSRFTLILPVAMQDAEMEIDRKERIAR</sequence>
<gene>
    <name evidence="7" type="ORF">HNQ99_000042</name>
</gene>
<dbReference type="InterPro" id="IPR029016">
    <property type="entry name" value="GAF-like_dom_sf"/>
</dbReference>
<feature type="transmembrane region" description="Helical" evidence="5">
    <location>
        <begin position="69"/>
        <end position="86"/>
    </location>
</feature>
<feature type="transmembrane region" description="Helical" evidence="5">
    <location>
        <begin position="95"/>
        <end position="114"/>
    </location>
</feature>
<dbReference type="AlphaFoldDB" id="A0A840HP03"/>
<keyword evidence="3" id="KW-0808">Transferase</keyword>
<feature type="transmembrane region" description="Helical" evidence="5">
    <location>
        <begin position="238"/>
        <end position="259"/>
    </location>
</feature>
<dbReference type="InterPro" id="IPR014265">
    <property type="entry name" value="XrtA/PrsK"/>
</dbReference>
<feature type="domain" description="Histidine kinase" evidence="6">
    <location>
        <begin position="484"/>
        <end position="686"/>
    </location>
</feature>
<dbReference type="PROSITE" id="PS50109">
    <property type="entry name" value="HIS_KIN"/>
    <property type="match status" value="1"/>
</dbReference>
<dbReference type="SUPFAM" id="SSF55874">
    <property type="entry name" value="ATPase domain of HSP90 chaperone/DNA topoisomerase II/histidine kinase"/>
    <property type="match status" value="1"/>
</dbReference>
<evidence type="ECO:0000313" key="7">
    <source>
        <dbReference type="EMBL" id="MBB4639762.1"/>
    </source>
</evidence>
<dbReference type="InterPro" id="IPR003594">
    <property type="entry name" value="HATPase_dom"/>
</dbReference>
<dbReference type="NCBIfam" id="TIGR02916">
    <property type="entry name" value="PEP_his_kin"/>
    <property type="match status" value="1"/>
</dbReference>
<dbReference type="Pfam" id="PF02518">
    <property type="entry name" value="HATPase_c"/>
    <property type="match status" value="1"/>
</dbReference>
<comment type="caution">
    <text evidence="7">The sequence shown here is derived from an EMBL/GenBank/DDBJ whole genome shotgun (WGS) entry which is preliminary data.</text>
</comment>
<evidence type="ECO:0000256" key="1">
    <source>
        <dbReference type="ARBA" id="ARBA00000085"/>
    </source>
</evidence>
<name>A0A840HP03_9SPHN</name>
<dbReference type="EMBL" id="JACHOV010000001">
    <property type="protein sequence ID" value="MBB4639762.1"/>
    <property type="molecule type" value="Genomic_DNA"/>
</dbReference>
<feature type="transmembrane region" description="Helical" evidence="5">
    <location>
        <begin position="199"/>
        <end position="217"/>
    </location>
</feature>
<keyword evidence="4 7" id="KW-0418">Kinase</keyword>
<keyword evidence="5" id="KW-1133">Transmembrane helix</keyword>
<feature type="transmembrane region" description="Helical" evidence="5">
    <location>
        <begin position="134"/>
        <end position="157"/>
    </location>
</feature>
<evidence type="ECO:0000256" key="2">
    <source>
        <dbReference type="ARBA" id="ARBA00012438"/>
    </source>
</evidence>
<dbReference type="Gene3D" id="3.30.450.40">
    <property type="match status" value="1"/>
</dbReference>
<dbReference type="RefSeq" id="WP_184473640.1">
    <property type="nucleotide sequence ID" value="NZ_JACHOV010000001.1"/>
</dbReference>